<name>A0ACC2U262_9FUNG</name>
<protein>
    <submittedName>
        <fullName evidence="1">Uncharacterized protein</fullName>
    </submittedName>
</protein>
<gene>
    <name evidence="1" type="ORF">DSO57_1018946</name>
</gene>
<dbReference type="EMBL" id="QTSX02001504">
    <property type="protein sequence ID" value="KAJ9081019.1"/>
    <property type="molecule type" value="Genomic_DNA"/>
</dbReference>
<dbReference type="Proteomes" id="UP001165960">
    <property type="component" value="Unassembled WGS sequence"/>
</dbReference>
<proteinExistence type="predicted"/>
<evidence type="ECO:0000313" key="2">
    <source>
        <dbReference type="Proteomes" id="UP001165960"/>
    </source>
</evidence>
<comment type="caution">
    <text evidence="1">The sequence shown here is derived from an EMBL/GenBank/DDBJ whole genome shotgun (WGS) entry which is preliminary data.</text>
</comment>
<sequence>MDDFTSNPFRICDKQPTLMRFAEVAPVAEGDTGETIIITRNGDKAAEVAAFTSSWFYRGYQ</sequence>
<keyword evidence="2" id="KW-1185">Reference proteome</keyword>
<evidence type="ECO:0000313" key="1">
    <source>
        <dbReference type="EMBL" id="KAJ9081019.1"/>
    </source>
</evidence>
<reference evidence="1" key="1">
    <citation type="submission" date="2022-04" db="EMBL/GenBank/DDBJ databases">
        <title>Genome of the entomopathogenic fungus Entomophthora muscae.</title>
        <authorList>
            <person name="Elya C."/>
            <person name="Lovett B.R."/>
            <person name="Lee E."/>
            <person name="Macias A.M."/>
            <person name="Hajek A.E."/>
            <person name="De Bivort B.L."/>
            <person name="Kasson M.T."/>
            <person name="De Fine Licht H.H."/>
            <person name="Stajich J.E."/>
        </authorList>
    </citation>
    <scope>NUCLEOTIDE SEQUENCE</scope>
    <source>
        <strain evidence="1">Berkeley</strain>
    </source>
</reference>
<accession>A0ACC2U262</accession>
<organism evidence="1 2">
    <name type="scientific">Entomophthora muscae</name>
    <dbReference type="NCBI Taxonomy" id="34485"/>
    <lineage>
        <taxon>Eukaryota</taxon>
        <taxon>Fungi</taxon>
        <taxon>Fungi incertae sedis</taxon>
        <taxon>Zoopagomycota</taxon>
        <taxon>Entomophthoromycotina</taxon>
        <taxon>Entomophthoromycetes</taxon>
        <taxon>Entomophthorales</taxon>
        <taxon>Entomophthoraceae</taxon>
        <taxon>Entomophthora</taxon>
    </lineage>
</organism>